<dbReference type="InterPro" id="IPR010982">
    <property type="entry name" value="Lambda_DNA-bd_dom_sf"/>
</dbReference>
<dbReference type="SUPFAM" id="SSF47413">
    <property type="entry name" value="lambda repressor-like DNA-binding domains"/>
    <property type="match status" value="1"/>
</dbReference>
<dbReference type="SUPFAM" id="SSF51182">
    <property type="entry name" value="RmlC-like cupins"/>
    <property type="match status" value="1"/>
</dbReference>
<dbReference type="EMBL" id="MDEO01000028">
    <property type="protein sequence ID" value="OCX21538.1"/>
    <property type="molecule type" value="Genomic_DNA"/>
</dbReference>
<dbReference type="GO" id="GO:0003677">
    <property type="term" value="F:DNA binding"/>
    <property type="evidence" value="ECO:0007669"/>
    <property type="project" value="UniProtKB-KW"/>
</dbReference>
<dbReference type="InterPro" id="IPR014710">
    <property type="entry name" value="RmlC-like_jellyroll"/>
</dbReference>
<keyword evidence="1" id="KW-0238">DNA-binding</keyword>
<evidence type="ECO:0000313" key="4">
    <source>
        <dbReference type="Proteomes" id="UP000094412"/>
    </source>
</evidence>
<dbReference type="CDD" id="cd02209">
    <property type="entry name" value="cupin_XRE_C"/>
    <property type="match status" value="1"/>
</dbReference>
<dbReference type="InterPro" id="IPR013096">
    <property type="entry name" value="Cupin_2"/>
</dbReference>
<evidence type="ECO:0000313" key="3">
    <source>
        <dbReference type="EMBL" id="OCX21538.1"/>
    </source>
</evidence>
<dbReference type="InterPro" id="IPR011051">
    <property type="entry name" value="RmlC_Cupin_sf"/>
</dbReference>
<dbReference type="PROSITE" id="PS50943">
    <property type="entry name" value="HTH_CROC1"/>
    <property type="match status" value="1"/>
</dbReference>
<evidence type="ECO:0000256" key="1">
    <source>
        <dbReference type="ARBA" id="ARBA00023125"/>
    </source>
</evidence>
<accession>A0A1C2E3G5</accession>
<dbReference type="SMART" id="SM00530">
    <property type="entry name" value="HTH_XRE"/>
    <property type="match status" value="1"/>
</dbReference>
<name>A0A1C2E3G5_9HYPH</name>
<sequence length="206" mass="22754">MNEIRAKVSRDEVDGDPATIGQRVKAFRTMRRITLRELAEATQTTASFISQFERGLSGANTSTLMRIATALGVSIADFFDSGAIPSHQVLSRAMRPALPVSEGYRKTLLSRRPIREFEVYVGEFEPGGSTGDQPYSHGNAHEMCLVLQGEVELTIGESVYRMKAGDSIEYSTAIPHKIRNVGHARAEVLWVISPPTSAIKDLNQYR</sequence>
<dbReference type="CDD" id="cd00093">
    <property type="entry name" value="HTH_XRE"/>
    <property type="match status" value="1"/>
</dbReference>
<comment type="caution">
    <text evidence="3">The sequence shown here is derived from an EMBL/GenBank/DDBJ whole genome shotgun (WGS) entry which is preliminary data.</text>
</comment>
<evidence type="ECO:0000259" key="2">
    <source>
        <dbReference type="PROSITE" id="PS50943"/>
    </source>
</evidence>
<feature type="domain" description="HTH cro/C1-type" evidence="2">
    <location>
        <begin position="24"/>
        <end position="78"/>
    </location>
</feature>
<protein>
    <submittedName>
        <fullName evidence="3">Cupin</fullName>
    </submittedName>
</protein>
<dbReference type="GO" id="GO:0003700">
    <property type="term" value="F:DNA-binding transcription factor activity"/>
    <property type="evidence" value="ECO:0007669"/>
    <property type="project" value="TreeGrafter"/>
</dbReference>
<dbReference type="GO" id="GO:0005829">
    <property type="term" value="C:cytosol"/>
    <property type="evidence" value="ECO:0007669"/>
    <property type="project" value="TreeGrafter"/>
</dbReference>
<dbReference type="Pfam" id="PF07883">
    <property type="entry name" value="Cupin_2"/>
    <property type="match status" value="1"/>
</dbReference>
<dbReference type="PANTHER" id="PTHR46797:SF2">
    <property type="entry name" value="TRANSCRIPTIONAL REGULATOR"/>
    <property type="match status" value="1"/>
</dbReference>
<reference evidence="3 4" key="1">
    <citation type="submission" date="2016-08" db="EMBL/GenBank/DDBJ databases">
        <title>Whole genome sequence of Mesorhizobium sp. strain UASWS1009 isolated from industrial sewage.</title>
        <authorList>
            <person name="Crovadore J."/>
            <person name="Calmin G."/>
            <person name="Chablais R."/>
            <person name="Cochard B."/>
            <person name="Lefort F."/>
        </authorList>
    </citation>
    <scope>NUCLEOTIDE SEQUENCE [LARGE SCALE GENOMIC DNA]</scope>
    <source>
        <strain evidence="3 4">UASWS1009</strain>
    </source>
</reference>
<dbReference type="InterPro" id="IPR050807">
    <property type="entry name" value="TransReg_Diox_bact_type"/>
</dbReference>
<organism evidence="3 4">
    <name type="scientific">Mesorhizobium hungaricum</name>
    <dbReference type="NCBI Taxonomy" id="1566387"/>
    <lineage>
        <taxon>Bacteria</taxon>
        <taxon>Pseudomonadati</taxon>
        <taxon>Pseudomonadota</taxon>
        <taxon>Alphaproteobacteria</taxon>
        <taxon>Hyphomicrobiales</taxon>
        <taxon>Phyllobacteriaceae</taxon>
        <taxon>Mesorhizobium</taxon>
    </lineage>
</organism>
<dbReference type="PANTHER" id="PTHR46797">
    <property type="entry name" value="HTH-TYPE TRANSCRIPTIONAL REGULATOR"/>
    <property type="match status" value="1"/>
</dbReference>
<dbReference type="RefSeq" id="WP_065997337.1">
    <property type="nucleotide sequence ID" value="NZ_MDEO01000028.1"/>
</dbReference>
<proteinExistence type="predicted"/>
<keyword evidence="4" id="KW-1185">Reference proteome</keyword>
<dbReference type="InterPro" id="IPR001387">
    <property type="entry name" value="Cro/C1-type_HTH"/>
</dbReference>
<dbReference type="Proteomes" id="UP000094412">
    <property type="component" value="Unassembled WGS sequence"/>
</dbReference>
<dbReference type="Gene3D" id="2.60.120.10">
    <property type="entry name" value="Jelly Rolls"/>
    <property type="match status" value="1"/>
</dbReference>
<dbReference type="Pfam" id="PF01381">
    <property type="entry name" value="HTH_3"/>
    <property type="match status" value="1"/>
</dbReference>
<gene>
    <name evidence="3" type="ORF">QV13_07755</name>
</gene>
<dbReference type="OrthoDB" id="9814751at2"/>
<dbReference type="AlphaFoldDB" id="A0A1C2E3G5"/>
<dbReference type="Gene3D" id="1.10.260.40">
    <property type="entry name" value="lambda repressor-like DNA-binding domains"/>
    <property type="match status" value="1"/>
</dbReference>
<dbReference type="STRING" id="1566387.QV13_07755"/>